<dbReference type="Pfam" id="PF14273">
    <property type="entry name" value="DUF4360"/>
    <property type="match status" value="1"/>
</dbReference>
<feature type="signal peptide" evidence="1">
    <location>
        <begin position="1"/>
        <end position="23"/>
    </location>
</feature>
<keyword evidence="3" id="KW-1185">Reference proteome</keyword>
<evidence type="ECO:0008006" key="4">
    <source>
        <dbReference type="Google" id="ProtNLM"/>
    </source>
</evidence>
<dbReference type="Gramene" id="GBG93042">
    <property type="protein sequence ID" value="GBG93042"/>
    <property type="gene ID" value="CBR_g58376"/>
</dbReference>
<feature type="chain" id="PRO_5017204270" description="DUF4360 domain-containing protein" evidence="1">
    <location>
        <begin position="24"/>
        <end position="357"/>
    </location>
</feature>
<dbReference type="Proteomes" id="UP000265515">
    <property type="component" value="Unassembled WGS sequence"/>
</dbReference>
<evidence type="ECO:0000313" key="3">
    <source>
        <dbReference type="Proteomes" id="UP000265515"/>
    </source>
</evidence>
<proteinExistence type="predicted"/>
<accession>A0A388MEY3</accession>
<name>A0A388MEY3_CHABU</name>
<dbReference type="PANTHER" id="PTHR38847:SF1">
    <property type="entry name" value="PSEUDOURIDINE SYNTHASE RSUA_RLUA-LIKE DOMAIN-CONTAINING PROTEIN"/>
    <property type="match status" value="1"/>
</dbReference>
<comment type="caution">
    <text evidence="2">The sequence shown here is derived from an EMBL/GenBank/DDBJ whole genome shotgun (WGS) entry which is preliminary data.</text>
</comment>
<organism evidence="2 3">
    <name type="scientific">Chara braunii</name>
    <name type="common">Braun's stonewort</name>
    <dbReference type="NCBI Taxonomy" id="69332"/>
    <lineage>
        <taxon>Eukaryota</taxon>
        <taxon>Viridiplantae</taxon>
        <taxon>Streptophyta</taxon>
        <taxon>Charophyceae</taxon>
        <taxon>Charales</taxon>
        <taxon>Characeae</taxon>
        <taxon>Chara</taxon>
    </lineage>
</organism>
<dbReference type="STRING" id="69332.A0A388MEY3"/>
<reference evidence="2 3" key="1">
    <citation type="journal article" date="2018" name="Cell">
        <title>The Chara Genome: Secondary Complexity and Implications for Plant Terrestrialization.</title>
        <authorList>
            <person name="Nishiyama T."/>
            <person name="Sakayama H."/>
            <person name="Vries J.D."/>
            <person name="Buschmann H."/>
            <person name="Saint-Marcoux D."/>
            <person name="Ullrich K.K."/>
            <person name="Haas F.B."/>
            <person name="Vanderstraeten L."/>
            <person name="Becker D."/>
            <person name="Lang D."/>
            <person name="Vosolsobe S."/>
            <person name="Rombauts S."/>
            <person name="Wilhelmsson P.K.I."/>
            <person name="Janitza P."/>
            <person name="Kern R."/>
            <person name="Heyl A."/>
            <person name="Rumpler F."/>
            <person name="Villalobos L.I.A.C."/>
            <person name="Clay J.M."/>
            <person name="Skokan R."/>
            <person name="Toyoda A."/>
            <person name="Suzuki Y."/>
            <person name="Kagoshima H."/>
            <person name="Schijlen E."/>
            <person name="Tajeshwar N."/>
            <person name="Catarino B."/>
            <person name="Hetherington A.J."/>
            <person name="Saltykova A."/>
            <person name="Bonnot C."/>
            <person name="Breuninger H."/>
            <person name="Symeonidi A."/>
            <person name="Radhakrishnan G.V."/>
            <person name="Van Nieuwerburgh F."/>
            <person name="Deforce D."/>
            <person name="Chang C."/>
            <person name="Karol K.G."/>
            <person name="Hedrich R."/>
            <person name="Ulvskov P."/>
            <person name="Glockner G."/>
            <person name="Delwiche C.F."/>
            <person name="Petrasek J."/>
            <person name="Van de Peer Y."/>
            <person name="Friml J."/>
            <person name="Beilby M."/>
            <person name="Dolan L."/>
            <person name="Kohara Y."/>
            <person name="Sugano S."/>
            <person name="Fujiyama A."/>
            <person name="Delaux P.-M."/>
            <person name="Quint M."/>
            <person name="TheiBen G."/>
            <person name="Hagemann M."/>
            <person name="Harholt J."/>
            <person name="Dunand C."/>
            <person name="Zachgo S."/>
            <person name="Langdale J."/>
            <person name="Maumus F."/>
            <person name="Straeten D.V.D."/>
            <person name="Gould S.B."/>
            <person name="Rensing S.A."/>
        </authorList>
    </citation>
    <scope>NUCLEOTIDE SEQUENCE [LARGE SCALE GENOMIC DNA]</scope>
    <source>
        <strain evidence="2 3">S276</strain>
    </source>
</reference>
<dbReference type="AlphaFoldDB" id="A0A388MEY3"/>
<dbReference type="EMBL" id="BFEA01001211">
    <property type="protein sequence ID" value="GBG93042.1"/>
    <property type="molecule type" value="Genomic_DNA"/>
</dbReference>
<dbReference type="InterPro" id="IPR025649">
    <property type="entry name" value="DUF4360"/>
</dbReference>
<evidence type="ECO:0000313" key="2">
    <source>
        <dbReference type="EMBL" id="GBG93042.1"/>
    </source>
</evidence>
<sequence>MERSAAVALFLFAFLALASNALAKRCISPPRGTVKISELTYAGDGCPPGSAEGVMSSDAEALTVMFSNYSATTDSTSQDRRKVCTLTVKLIYPAGFIFHLGTCTMRGYGMLEEGVTGTVQTSYHISGLGGTSRTTRVMKGPFDDNFEFTDRFVGAAYSQCRKVRNLNIKSEVRVNPGTSGNQGLMTIDSTDLKLTEVFHLSWSKKDVRKGSAGVLRCANVELRTARHVYGCDEVDESKEVDIAVDWSETRGALGDDEPEKSRAEGVALADGKADSGLLSTVAAAETFRVVGMALDFKESSLYVLQRLQYDRLTRTRDPGRNIRDCSADSEVLCRMLTGGGTSVIIGGRRRREGGGEL</sequence>
<dbReference type="PANTHER" id="PTHR38847">
    <property type="match status" value="1"/>
</dbReference>
<gene>
    <name evidence="2" type="ORF">CBR_g58376</name>
</gene>
<keyword evidence="1" id="KW-0732">Signal</keyword>
<dbReference type="OrthoDB" id="152248at2759"/>
<protein>
    <recommendedName>
        <fullName evidence="4">DUF4360 domain-containing protein</fullName>
    </recommendedName>
</protein>
<evidence type="ECO:0000256" key="1">
    <source>
        <dbReference type="SAM" id="SignalP"/>
    </source>
</evidence>